<reference evidence="2 3" key="1">
    <citation type="submission" date="2024-02" db="EMBL/GenBank/DDBJ databases">
        <title>A chromosome-level genome assembly of Drosophila madeirensis, a fruit fly species endemic to Madeira island.</title>
        <authorList>
            <person name="Tomihara K."/>
            <person name="Llopart A."/>
            <person name="Yamamoto D."/>
        </authorList>
    </citation>
    <scope>NUCLEOTIDE SEQUENCE [LARGE SCALE GENOMIC DNA]</scope>
    <source>
        <strain evidence="2 3">RF1</strain>
    </source>
</reference>
<proteinExistence type="predicted"/>
<name>A0AAU9FGQ5_DROMD</name>
<evidence type="ECO:0000256" key="1">
    <source>
        <dbReference type="SAM" id="MobiDB-lite"/>
    </source>
</evidence>
<dbReference type="AlphaFoldDB" id="A0AAU9FGQ5"/>
<organism evidence="2 3">
    <name type="scientific">Drosophila madeirensis</name>
    <name type="common">Fruit fly</name>
    <dbReference type="NCBI Taxonomy" id="30013"/>
    <lineage>
        <taxon>Eukaryota</taxon>
        <taxon>Metazoa</taxon>
        <taxon>Ecdysozoa</taxon>
        <taxon>Arthropoda</taxon>
        <taxon>Hexapoda</taxon>
        <taxon>Insecta</taxon>
        <taxon>Pterygota</taxon>
        <taxon>Neoptera</taxon>
        <taxon>Endopterygota</taxon>
        <taxon>Diptera</taxon>
        <taxon>Brachycera</taxon>
        <taxon>Muscomorpha</taxon>
        <taxon>Ephydroidea</taxon>
        <taxon>Drosophilidae</taxon>
        <taxon>Drosophila</taxon>
        <taxon>Sophophora</taxon>
    </lineage>
</organism>
<gene>
    <name evidence="2" type="ORF">DMAD_12415</name>
</gene>
<keyword evidence="3" id="KW-1185">Reference proteome</keyword>
<dbReference type="Proteomes" id="UP001500889">
    <property type="component" value="Chromosome U"/>
</dbReference>
<dbReference type="EMBL" id="AP029264">
    <property type="protein sequence ID" value="BFF94898.1"/>
    <property type="molecule type" value="Genomic_DNA"/>
</dbReference>
<evidence type="ECO:0000313" key="2">
    <source>
        <dbReference type="EMBL" id="BFF94898.1"/>
    </source>
</evidence>
<evidence type="ECO:0000313" key="3">
    <source>
        <dbReference type="Proteomes" id="UP001500889"/>
    </source>
</evidence>
<accession>A0AAU9FGQ5</accession>
<sequence length="182" mass="20331">MEADLAFVINALSMPNTQLTRPYSEVELQEIRESFISLQRLLHHKALPVTETSLCMPRSKAGGNLPRQPKDKVYPAMRVSLEQSPAPTSSDEEHKQTVSQIIRGSDTFSFWSLNEDTYETRTTLSGDGSSEVVVTRRKTHTSTVSKGAAPMELVWSNSGYISQSTDSDTTIRPDGHRFSLRK</sequence>
<feature type="region of interest" description="Disordered" evidence="1">
    <location>
        <begin position="162"/>
        <end position="182"/>
    </location>
</feature>
<protein>
    <submittedName>
        <fullName evidence="2">Uncharacterized protein</fullName>
    </submittedName>
</protein>
<feature type="compositionally biased region" description="Basic and acidic residues" evidence="1">
    <location>
        <begin position="169"/>
        <end position="182"/>
    </location>
</feature>